<dbReference type="AlphaFoldDB" id="A0A562LX18"/>
<evidence type="ECO:0000256" key="3">
    <source>
        <dbReference type="ARBA" id="ARBA00049429"/>
    </source>
</evidence>
<dbReference type="Gene3D" id="3.75.10.10">
    <property type="entry name" value="L-arginine/glycine Amidinotransferase, Chain A"/>
    <property type="match status" value="1"/>
</dbReference>
<dbReference type="GO" id="GO:0016990">
    <property type="term" value="F:arginine deiminase activity"/>
    <property type="evidence" value="ECO:0007669"/>
    <property type="project" value="UniProtKB-EC"/>
</dbReference>
<dbReference type="GO" id="GO:0019546">
    <property type="term" value="P:L-arginine deiminase pathway"/>
    <property type="evidence" value="ECO:0007669"/>
    <property type="project" value="TreeGrafter"/>
</dbReference>
<dbReference type="EC" id="3.5.3.6" evidence="2"/>
<dbReference type="Proteomes" id="UP000319848">
    <property type="component" value="Unassembled WGS sequence"/>
</dbReference>
<evidence type="ECO:0000313" key="4">
    <source>
        <dbReference type="EMBL" id="TWI12184.1"/>
    </source>
</evidence>
<evidence type="ECO:0000256" key="1">
    <source>
        <dbReference type="ARBA" id="ARBA00005213"/>
    </source>
</evidence>
<evidence type="ECO:0000313" key="5">
    <source>
        <dbReference type="Proteomes" id="UP000319848"/>
    </source>
</evidence>
<accession>A0A562LX18</accession>
<comment type="caution">
    <text evidence="4">The sequence shown here is derived from an EMBL/GenBank/DDBJ whole genome shotgun (WGS) entry which is preliminary data.</text>
</comment>
<dbReference type="PANTHER" id="PTHR47271:SF2">
    <property type="entry name" value="ARGININE DEIMINASE"/>
    <property type="match status" value="1"/>
</dbReference>
<dbReference type="EMBL" id="VLKQ01000007">
    <property type="protein sequence ID" value="TWI12184.1"/>
    <property type="molecule type" value="Genomic_DNA"/>
</dbReference>
<evidence type="ECO:0000256" key="2">
    <source>
        <dbReference type="ARBA" id="ARBA00012171"/>
    </source>
</evidence>
<organism evidence="4 5">
    <name type="scientific">Flavobacterium cauense R2A-7</name>
    <dbReference type="NCBI Taxonomy" id="1341154"/>
    <lineage>
        <taxon>Bacteria</taxon>
        <taxon>Pseudomonadati</taxon>
        <taxon>Bacteroidota</taxon>
        <taxon>Flavobacteriia</taxon>
        <taxon>Flavobacteriales</taxon>
        <taxon>Flavobacteriaceae</taxon>
        <taxon>Flavobacterium</taxon>
    </lineage>
</organism>
<sequence>MCYCLEGVIFEEVFRLSEPFFYICQKPKAMLQLNVKNETSRLRAVVLGTAVSNGPTPTIEEAYDPKSLEHIKAGTYPIEADMVKEMEAFNQVFQKYDVKVYRPEIIENYNQIFSRDIGFVIDDVFIKANILPDRERELDAIQYVIDQIDPKKVVRPPDEVHVEGGDVMVWNEYVFIGTYKGSDYKDYITARTNMEGVKYIKELFPHKIVKEFDLVKSKIEPRDNALHLDCCFQPVGTDKGIIYKSGFREEADYMFLVNLFGMENLFHIEREEMYHMNSNVFSIAPDVVVSERNFTRLNNWLRSKGITVEEIPYAEIAKQEGLLRCSTLPLIRD</sequence>
<keyword evidence="5" id="KW-1185">Reference proteome</keyword>
<dbReference type="PANTHER" id="PTHR47271">
    <property type="entry name" value="ARGININE DEIMINASE"/>
    <property type="match status" value="1"/>
</dbReference>
<gene>
    <name evidence="4" type="ORF">IP98_01758</name>
</gene>
<dbReference type="STRING" id="1341154.FCR2A7T_11570"/>
<comment type="catalytic activity">
    <reaction evidence="3">
        <text>L-arginine + H2O = L-citrulline + NH4(+)</text>
        <dbReference type="Rhea" id="RHEA:19597"/>
        <dbReference type="ChEBI" id="CHEBI:15377"/>
        <dbReference type="ChEBI" id="CHEBI:28938"/>
        <dbReference type="ChEBI" id="CHEBI:32682"/>
        <dbReference type="ChEBI" id="CHEBI:57743"/>
        <dbReference type="EC" id="3.5.3.6"/>
    </reaction>
</comment>
<dbReference type="Pfam" id="PF19420">
    <property type="entry name" value="DDAH_eukar"/>
    <property type="match status" value="1"/>
</dbReference>
<proteinExistence type="predicted"/>
<reference evidence="4 5" key="1">
    <citation type="journal article" date="2015" name="Stand. Genomic Sci.">
        <title>Genomic Encyclopedia of Bacterial and Archaeal Type Strains, Phase III: the genomes of soil and plant-associated and newly described type strains.</title>
        <authorList>
            <person name="Whitman W.B."/>
            <person name="Woyke T."/>
            <person name="Klenk H.P."/>
            <person name="Zhou Y."/>
            <person name="Lilburn T.G."/>
            <person name="Beck B.J."/>
            <person name="De Vos P."/>
            <person name="Vandamme P."/>
            <person name="Eisen J.A."/>
            <person name="Garrity G."/>
            <person name="Hugenholtz P."/>
            <person name="Kyrpides N.C."/>
        </authorList>
    </citation>
    <scope>NUCLEOTIDE SEQUENCE [LARGE SCALE GENOMIC DNA]</scope>
    <source>
        <strain evidence="4 5">CGMCC 1.7270</strain>
    </source>
</reference>
<protein>
    <recommendedName>
        <fullName evidence="2">arginine deiminase</fullName>
        <ecNumber evidence="2">3.5.3.6</ecNumber>
    </recommendedName>
</protein>
<dbReference type="SUPFAM" id="SSF55909">
    <property type="entry name" value="Pentein"/>
    <property type="match status" value="1"/>
</dbReference>
<keyword evidence="4" id="KW-0378">Hydrolase</keyword>
<comment type="pathway">
    <text evidence="1">Amino-acid degradation; L-arginine degradation via ADI pathway; carbamoyl phosphate from L-arginine: step 1/2.</text>
</comment>
<name>A0A562LX18_9FLAO</name>